<dbReference type="Proteomes" id="UP000244081">
    <property type="component" value="Unassembled WGS sequence"/>
</dbReference>
<feature type="signal peptide" evidence="2">
    <location>
        <begin position="1"/>
        <end position="23"/>
    </location>
</feature>
<feature type="chain" id="PRO_5015551302" evidence="2">
    <location>
        <begin position="24"/>
        <end position="233"/>
    </location>
</feature>
<sequence length="233" mass="25195">MTTPFPALAVLAAAMILAAPAEAAKVTTQRIEIPAGAESQAPGATIPRDGEPGTQGEQAAPQSMPDEGLVTGVDTGATPLPEIHYGATGLPKPVMRLREQILDAARTGDVERLRPVLESNEMPPTLSLSQINDPIDFLKQSSGDPNGRELLAILTEILEAGWVHVDVGTPQEMYIWPYFARYPVNKLTPPQEVELYRILTAADVEEMQDFGAYIFYRVGIGPDGTWHYFVAGD</sequence>
<keyword evidence="4" id="KW-1185">Reference proteome</keyword>
<dbReference type="EMBL" id="QAYG01000001">
    <property type="protein sequence ID" value="PTW62196.1"/>
    <property type="molecule type" value="Genomic_DNA"/>
</dbReference>
<keyword evidence="2" id="KW-0732">Signal</keyword>
<organism evidence="3 4">
    <name type="scientific">Breoghania corrubedonensis</name>
    <dbReference type="NCBI Taxonomy" id="665038"/>
    <lineage>
        <taxon>Bacteria</taxon>
        <taxon>Pseudomonadati</taxon>
        <taxon>Pseudomonadota</taxon>
        <taxon>Alphaproteobacteria</taxon>
        <taxon>Hyphomicrobiales</taxon>
        <taxon>Stappiaceae</taxon>
        <taxon>Breoghania</taxon>
    </lineage>
</organism>
<protein>
    <submittedName>
        <fullName evidence="3">Uncharacterized protein</fullName>
    </submittedName>
</protein>
<gene>
    <name evidence="3" type="ORF">C8N35_101233</name>
</gene>
<feature type="region of interest" description="Disordered" evidence="1">
    <location>
        <begin position="34"/>
        <end position="76"/>
    </location>
</feature>
<evidence type="ECO:0000256" key="2">
    <source>
        <dbReference type="SAM" id="SignalP"/>
    </source>
</evidence>
<dbReference type="RefSeq" id="WP_210203348.1">
    <property type="nucleotide sequence ID" value="NZ_QAYG01000001.1"/>
</dbReference>
<reference evidence="3 4" key="1">
    <citation type="submission" date="2018-04" db="EMBL/GenBank/DDBJ databases">
        <title>Genomic Encyclopedia of Archaeal and Bacterial Type Strains, Phase II (KMG-II): from individual species to whole genera.</title>
        <authorList>
            <person name="Goeker M."/>
        </authorList>
    </citation>
    <scope>NUCLEOTIDE SEQUENCE [LARGE SCALE GENOMIC DNA]</scope>
    <source>
        <strain evidence="3 4">DSM 23382</strain>
    </source>
</reference>
<name>A0A2T5VEP5_9HYPH</name>
<comment type="caution">
    <text evidence="3">The sequence shown here is derived from an EMBL/GenBank/DDBJ whole genome shotgun (WGS) entry which is preliminary data.</text>
</comment>
<dbReference type="AlphaFoldDB" id="A0A2T5VEP5"/>
<accession>A0A2T5VEP5</accession>
<evidence type="ECO:0000313" key="4">
    <source>
        <dbReference type="Proteomes" id="UP000244081"/>
    </source>
</evidence>
<proteinExistence type="predicted"/>
<evidence type="ECO:0000313" key="3">
    <source>
        <dbReference type="EMBL" id="PTW62196.1"/>
    </source>
</evidence>
<evidence type="ECO:0000256" key="1">
    <source>
        <dbReference type="SAM" id="MobiDB-lite"/>
    </source>
</evidence>